<accession>A0ABZ0IDN6</accession>
<keyword evidence="2" id="KW-1133">Transmembrane helix</keyword>
<protein>
    <submittedName>
        <fullName evidence="3">DUF3094 family protein</fullName>
    </submittedName>
</protein>
<sequence length="81" mass="9062">MSQDQDQDQEQQEGPASAVTEGPERQLYPEDQAKVDAFLKRGVNSVDRKPFKPLYLLVMLIVVVGGLSLFSQWLAHQAGVY</sequence>
<evidence type="ECO:0000313" key="3">
    <source>
        <dbReference type="EMBL" id="WOJ97240.1"/>
    </source>
</evidence>
<name>A0ABZ0IDN6_9GAMM</name>
<feature type="region of interest" description="Disordered" evidence="1">
    <location>
        <begin position="1"/>
        <end position="30"/>
    </location>
</feature>
<feature type="compositionally biased region" description="Acidic residues" evidence="1">
    <location>
        <begin position="1"/>
        <end position="11"/>
    </location>
</feature>
<dbReference type="EMBL" id="CP136865">
    <property type="protein sequence ID" value="WOJ97240.1"/>
    <property type="molecule type" value="Genomic_DNA"/>
</dbReference>
<dbReference type="RefSeq" id="WP_407327968.1">
    <property type="nucleotide sequence ID" value="NZ_CP136865.1"/>
</dbReference>
<keyword evidence="2" id="KW-0472">Membrane</keyword>
<proteinExistence type="predicted"/>
<keyword evidence="4" id="KW-1185">Reference proteome</keyword>
<dbReference type="Proteomes" id="UP001626549">
    <property type="component" value="Chromosome"/>
</dbReference>
<evidence type="ECO:0000256" key="2">
    <source>
        <dbReference type="SAM" id="Phobius"/>
    </source>
</evidence>
<keyword evidence="2" id="KW-0812">Transmembrane</keyword>
<feature type="transmembrane region" description="Helical" evidence="2">
    <location>
        <begin position="54"/>
        <end position="75"/>
    </location>
</feature>
<reference evidence="3 4" key="1">
    <citation type="submission" date="2023-10" db="EMBL/GenBank/DDBJ databases">
        <title>Two novel species belonging to the OM43/NOR5 clade.</title>
        <authorList>
            <person name="Park M."/>
        </authorList>
    </citation>
    <scope>NUCLEOTIDE SEQUENCE [LARGE SCALE GENOMIC DNA]</scope>
    <source>
        <strain evidence="3 4">IMCC45268</strain>
    </source>
</reference>
<organism evidence="3 4">
    <name type="scientific">Congregibacter brevis</name>
    <dbReference type="NCBI Taxonomy" id="3081201"/>
    <lineage>
        <taxon>Bacteria</taxon>
        <taxon>Pseudomonadati</taxon>
        <taxon>Pseudomonadota</taxon>
        <taxon>Gammaproteobacteria</taxon>
        <taxon>Cellvibrionales</taxon>
        <taxon>Halieaceae</taxon>
        <taxon>Congregibacter</taxon>
    </lineage>
</organism>
<dbReference type="Pfam" id="PF11293">
    <property type="entry name" value="DUF3094"/>
    <property type="match status" value="1"/>
</dbReference>
<gene>
    <name evidence="3" type="ORF">R0137_01380</name>
</gene>
<dbReference type="InterPro" id="IPR021444">
    <property type="entry name" value="DUF3094"/>
</dbReference>
<evidence type="ECO:0000313" key="4">
    <source>
        <dbReference type="Proteomes" id="UP001626549"/>
    </source>
</evidence>
<evidence type="ECO:0000256" key="1">
    <source>
        <dbReference type="SAM" id="MobiDB-lite"/>
    </source>
</evidence>